<evidence type="ECO:0000256" key="21">
    <source>
        <dbReference type="ARBA" id="ARBA00048679"/>
    </source>
</evidence>
<evidence type="ECO:0000259" key="25">
    <source>
        <dbReference type="PROSITE" id="PS50011"/>
    </source>
</evidence>
<evidence type="ECO:0000256" key="8">
    <source>
        <dbReference type="ARBA" id="ARBA00022614"/>
    </source>
</evidence>
<dbReference type="InterPro" id="IPR051809">
    <property type="entry name" value="Plant_receptor-like_S/T_kinase"/>
</dbReference>
<evidence type="ECO:0000256" key="22">
    <source>
        <dbReference type="PROSITE-ProRule" id="PRU10141"/>
    </source>
</evidence>
<dbReference type="GO" id="GO:0005886">
    <property type="term" value="C:plasma membrane"/>
    <property type="evidence" value="ECO:0007669"/>
    <property type="project" value="UniProtKB-SubCell"/>
</dbReference>
<keyword evidence="16 23" id="KW-1133">Transmembrane helix</keyword>
<evidence type="ECO:0000256" key="3">
    <source>
        <dbReference type="ARBA" id="ARBA00008684"/>
    </source>
</evidence>
<evidence type="ECO:0000256" key="12">
    <source>
        <dbReference type="ARBA" id="ARBA00022737"/>
    </source>
</evidence>
<keyword evidence="7" id="KW-0597">Phosphoprotein</keyword>
<reference evidence="26 27" key="1">
    <citation type="submission" date="2019-09" db="EMBL/GenBank/DDBJ databases">
        <title>A chromosome-level genome assembly of the Chinese tupelo Nyssa sinensis.</title>
        <authorList>
            <person name="Yang X."/>
            <person name="Kang M."/>
            <person name="Yang Y."/>
            <person name="Xiong H."/>
            <person name="Wang M."/>
            <person name="Zhang Z."/>
            <person name="Wang Z."/>
            <person name="Wu H."/>
            <person name="Ma T."/>
            <person name="Liu J."/>
            <person name="Xi Z."/>
        </authorList>
    </citation>
    <scope>NUCLEOTIDE SEQUENCE [LARGE SCALE GENOMIC DNA]</scope>
    <source>
        <strain evidence="26">J267</strain>
        <tissue evidence="26">Leaf</tissue>
    </source>
</reference>
<evidence type="ECO:0000256" key="14">
    <source>
        <dbReference type="ARBA" id="ARBA00022777"/>
    </source>
</evidence>
<dbReference type="PROSITE" id="PS51257">
    <property type="entry name" value="PROKAR_LIPOPROTEIN"/>
    <property type="match status" value="1"/>
</dbReference>
<evidence type="ECO:0000256" key="19">
    <source>
        <dbReference type="ARBA" id="ARBA00023180"/>
    </source>
</evidence>
<feature type="binding site" evidence="22">
    <location>
        <position position="371"/>
    </location>
    <ligand>
        <name>ATP</name>
        <dbReference type="ChEBI" id="CHEBI:30616"/>
    </ligand>
</feature>
<dbReference type="InterPro" id="IPR017441">
    <property type="entry name" value="Protein_kinase_ATP_BS"/>
</dbReference>
<keyword evidence="27" id="KW-1185">Reference proteome</keyword>
<keyword evidence="10 23" id="KW-0812">Transmembrane</keyword>
<keyword evidence="15 22" id="KW-0067">ATP-binding</keyword>
<keyword evidence="19" id="KW-0325">Glycoprotein</keyword>
<dbReference type="GO" id="GO:0005524">
    <property type="term" value="F:ATP binding"/>
    <property type="evidence" value="ECO:0007669"/>
    <property type="project" value="UniProtKB-UniRule"/>
</dbReference>
<keyword evidence="13 22" id="KW-0547">Nucleotide-binding</keyword>
<dbReference type="Pfam" id="PF00069">
    <property type="entry name" value="Pkinase"/>
    <property type="match status" value="1"/>
</dbReference>
<dbReference type="PRINTS" id="PR00019">
    <property type="entry name" value="LEURICHRPT"/>
</dbReference>
<dbReference type="SUPFAM" id="SSF52058">
    <property type="entry name" value="L domain-like"/>
    <property type="match status" value="1"/>
</dbReference>
<keyword evidence="17 23" id="KW-0472">Membrane</keyword>
<dbReference type="InterPro" id="IPR011009">
    <property type="entry name" value="Kinase-like_dom_sf"/>
</dbReference>
<evidence type="ECO:0000256" key="6">
    <source>
        <dbReference type="ARBA" id="ARBA00022527"/>
    </source>
</evidence>
<dbReference type="FunFam" id="3.30.200.20:FF:000661">
    <property type="entry name" value="Serine-threonine protein kinase plant-type"/>
    <property type="match status" value="1"/>
</dbReference>
<keyword evidence="12" id="KW-0677">Repeat</keyword>
<dbReference type="PANTHER" id="PTHR27008">
    <property type="entry name" value="OS04G0122200 PROTEIN"/>
    <property type="match status" value="1"/>
</dbReference>
<dbReference type="OrthoDB" id="1710049at2759"/>
<evidence type="ECO:0000256" key="7">
    <source>
        <dbReference type="ARBA" id="ARBA00022553"/>
    </source>
</evidence>
<dbReference type="GO" id="GO:0004674">
    <property type="term" value="F:protein serine/threonine kinase activity"/>
    <property type="evidence" value="ECO:0007669"/>
    <property type="project" value="UniProtKB-KW"/>
</dbReference>
<keyword evidence="6" id="KW-0723">Serine/threonine-protein kinase</keyword>
<evidence type="ECO:0000256" key="10">
    <source>
        <dbReference type="ARBA" id="ARBA00022692"/>
    </source>
</evidence>
<dbReference type="Gene3D" id="3.30.200.20">
    <property type="entry name" value="Phosphorylase Kinase, domain 1"/>
    <property type="match status" value="1"/>
</dbReference>
<dbReference type="PROSITE" id="PS00108">
    <property type="entry name" value="PROTEIN_KINASE_ST"/>
    <property type="match status" value="1"/>
</dbReference>
<dbReference type="Gene3D" id="3.80.10.10">
    <property type="entry name" value="Ribonuclease Inhibitor"/>
    <property type="match status" value="2"/>
</dbReference>
<gene>
    <name evidence="26" type="ORF">F0562_030511</name>
</gene>
<sequence length="630" mass="69946">MFTGRFYGASLLVVLVLQSCINCSAISSSNFADQLALLAFKSAIKLDPKNVLESNWTEKTNFCNWFGVSCGQQRVKALRLPSMGLQGTISPHVGNLSLLMELNLSNNSFYGYLPHELSHLLHLRVLKLEYNRLKGKLPLSLYHCQKLHFLSLAANGFTGGIPREWSDLTSLRSLSLRQNYLTGTIQPSLGPIPELFGNLITLEFLDLSQNSLSGTIPVSFQALLHLKYLNLSCNKLSGKIPSRGPFINFTAQSFMENKALCGQTTLQVLPCTSQSSQKSHRREFPLKYILPAIALVIVLASLIYLLKICQGNHVPNLYSTVFLHTVEHRKISYGELCHATNDFCEANLLGVGSFGSVYKGKLSDGTSVAIKVLNLELEGAFKSFVAECEVLRTVRHRNLVKIITTCSNSKVRALVLHYMPNGSLENWLHSHRNCHDLLQRVGIMCDVAFALEYLHHGLSEPVVHCDLKPSNVLLDENMVAHVGDFSIAKILTENKTALLTKTIGTFGYIAPEYGSEGRVSTKGDIYSFGIMLLEILTRKKPTDTMFGGELSLRQWVNASLSNNIMEVVDSCLLRIKGSGGIISILGHFLDILELGLECSRELPEERSDIRDVVVKLNNIKMQLLFNTSAR</sequence>
<dbReference type="InterPro" id="IPR000719">
    <property type="entry name" value="Prot_kinase_dom"/>
</dbReference>
<evidence type="ECO:0000256" key="23">
    <source>
        <dbReference type="SAM" id="Phobius"/>
    </source>
</evidence>
<evidence type="ECO:0000256" key="2">
    <source>
        <dbReference type="ARBA" id="ARBA00004479"/>
    </source>
</evidence>
<accession>A0A5J5AZ13</accession>
<dbReference type="Pfam" id="PF08263">
    <property type="entry name" value="LRRNT_2"/>
    <property type="match status" value="1"/>
</dbReference>
<dbReference type="Proteomes" id="UP000325577">
    <property type="component" value="Linkage Group LG17"/>
</dbReference>
<feature type="domain" description="Protein kinase" evidence="25">
    <location>
        <begin position="343"/>
        <end position="624"/>
    </location>
</feature>
<keyword evidence="11 24" id="KW-0732">Signal</keyword>
<evidence type="ECO:0000256" key="9">
    <source>
        <dbReference type="ARBA" id="ARBA00022679"/>
    </source>
</evidence>
<keyword evidence="5" id="KW-1003">Cell membrane</keyword>
<evidence type="ECO:0000256" key="15">
    <source>
        <dbReference type="ARBA" id="ARBA00022840"/>
    </source>
</evidence>
<dbReference type="AlphaFoldDB" id="A0A5J5AZ13"/>
<protein>
    <recommendedName>
        <fullName evidence="4">non-specific serine/threonine protein kinase</fullName>
        <ecNumber evidence="4">2.7.11.1</ecNumber>
    </recommendedName>
</protein>
<comment type="similarity">
    <text evidence="3">Belongs to the protein kinase superfamily. Ser/Thr protein kinase family.</text>
</comment>
<dbReference type="PANTHER" id="PTHR27008:SF497">
    <property type="entry name" value="OS11G0695000 PROTEIN"/>
    <property type="match status" value="1"/>
</dbReference>
<evidence type="ECO:0000256" key="4">
    <source>
        <dbReference type="ARBA" id="ARBA00012513"/>
    </source>
</evidence>
<comment type="subcellular location">
    <subcellularLocation>
        <location evidence="1">Cell membrane</location>
        <topology evidence="1">Single-pass membrane protein</topology>
    </subcellularLocation>
    <subcellularLocation>
        <location evidence="2">Membrane</location>
        <topology evidence="2">Single-pass type I membrane protein</topology>
    </subcellularLocation>
</comment>
<comment type="catalytic activity">
    <reaction evidence="21">
        <text>L-seryl-[protein] + ATP = O-phospho-L-seryl-[protein] + ADP + H(+)</text>
        <dbReference type="Rhea" id="RHEA:17989"/>
        <dbReference type="Rhea" id="RHEA-COMP:9863"/>
        <dbReference type="Rhea" id="RHEA-COMP:11604"/>
        <dbReference type="ChEBI" id="CHEBI:15378"/>
        <dbReference type="ChEBI" id="CHEBI:29999"/>
        <dbReference type="ChEBI" id="CHEBI:30616"/>
        <dbReference type="ChEBI" id="CHEBI:83421"/>
        <dbReference type="ChEBI" id="CHEBI:456216"/>
        <dbReference type="EC" id="2.7.11.1"/>
    </reaction>
</comment>
<keyword evidence="14" id="KW-0418">Kinase</keyword>
<evidence type="ECO:0000256" key="17">
    <source>
        <dbReference type="ARBA" id="ARBA00023136"/>
    </source>
</evidence>
<dbReference type="InterPro" id="IPR001611">
    <property type="entry name" value="Leu-rich_rpt"/>
</dbReference>
<keyword evidence="8" id="KW-0433">Leucine-rich repeat</keyword>
<name>A0A5J5AZ13_9ASTE</name>
<dbReference type="Gene3D" id="1.10.510.10">
    <property type="entry name" value="Transferase(Phosphotransferase) domain 1"/>
    <property type="match status" value="1"/>
</dbReference>
<dbReference type="FunFam" id="1.10.510.10:FF:000358">
    <property type="entry name" value="Putative leucine-rich repeat receptor-like serine/threonine-protein kinase"/>
    <property type="match status" value="1"/>
</dbReference>
<evidence type="ECO:0000313" key="26">
    <source>
        <dbReference type="EMBL" id="KAA8535508.1"/>
    </source>
</evidence>
<dbReference type="EMBL" id="CM018040">
    <property type="protein sequence ID" value="KAA8535508.1"/>
    <property type="molecule type" value="Genomic_DNA"/>
</dbReference>
<dbReference type="InterPro" id="IPR008271">
    <property type="entry name" value="Ser/Thr_kinase_AS"/>
</dbReference>
<feature type="signal peptide" evidence="24">
    <location>
        <begin position="1"/>
        <end position="25"/>
    </location>
</feature>
<dbReference type="PROSITE" id="PS00107">
    <property type="entry name" value="PROTEIN_KINASE_ATP"/>
    <property type="match status" value="1"/>
</dbReference>
<feature type="transmembrane region" description="Helical" evidence="23">
    <location>
        <begin position="288"/>
        <end position="306"/>
    </location>
</feature>
<dbReference type="PROSITE" id="PS50011">
    <property type="entry name" value="PROTEIN_KINASE_DOM"/>
    <property type="match status" value="1"/>
</dbReference>
<keyword evidence="9" id="KW-0808">Transferase</keyword>
<dbReference type="SMART" id="SM00220">
    <property type="entry name" value="S_TKc"/>
    <property type="match status" value="1"/>
</dbReference>
<proteinExistence type="inferred from homology"/>
<evidence type="ECO:0000256" key="11">
    <source>
        <dbReference type="ARBA" id="ARBA00022729"/>
    </source>
</evidence>
<evidence type="ECO:0000256" key="5">
    <source>
        <dbReference type="ARBA" id="ARBA00022475"/>
    </source>
</evidence>
<evidence type="ECO:0000256" key="18">
    <source>
        <dbReference type="ARBA" id="ARBA00023170"/>
    </source>
</evidence>
<evidence type="ECO:0000256" key="24">
    <source>
        <dbReference type="SAM" id="SignalP"/>
    </source>
</evidence>
<evidence type="ECO:0000313" key="27">
    <source>
        <dbReference type="Proteomes" id="UP000325577"/>
    </source>
</evidence>
<dbReference type="InterPro" id="IPR032675">
    <property type="entry name" value="LRR_dom_sf"/>
</dbReference>
<organism evidence="26 27">
    <name type="scientific">Nyssa sinensis</name>
    <dbReference type="NCBI Taxonomy" id="561372"/>
    <lineage>
        <taxon>Eukaryota</taxon>
        <taxon>Viridiplantae</taxon>
        <taxon>Streptophyta</taxon>
        <taxon>Embryophyta</taxon>
        <taxon>Tracheophyta</taxon>
        <taxon>Spermatophyta</taxon>
        <taxon>Magnoliopsida</taxon>
        <taxon>eudicotyledons</taxon>
        <taxon>Gunneridae</taxon>
        <taxon>Pentapetalae</taxon>
        <taxon>asterids</taxon>
        <taxon>Cornales</taxon>
        <taxon>Nyssaceae</taxon>
        <taxon>Nyssa</taxon>
    </lineage>
</organism>
<dbReference type="SUPFAM" id="SSF56112">
    <property type="entry name" value="Protein kinase-like (PK-like)"/>
    <property type="match status" value="1"/>
</dbReference>
<evidence type="ECO:0000256" key="16">
    <source>
        <dbReference type="ARBA" id="ARBA00022989"/>
    </source>
</evidence>
<evidence type="ECO:0000256" key="13">
    <source>
        <dbReference type="ARBA" id="ARBA00022741"/>
    </source>
</evidence>
<dbReference type="InterPro" id="IPR013210">
    <property type="entry name" value="LRR_N_plant-typ"/>
</dbReference>
<keyword evidence="18" id="KW-0675">Receptor</keyword>
<evidence type="ECO:0000256" key="1">
    <source>
        <dbReference type="ARBA" id="ARBA00004162"/>
    </source>
</evidence>
<dbReference type="Pfam" id="PF00560">
    <property type="entry name" value="LRR_1"/>
    <property type="match status" value="4"/>
</dbReference>
<dbReference type="FunFam" id="3.80.10.10:FF:000101">
    <property type="entry name" value="LRR receptor-like serine/threonine-protein kinase ERECTA"/>
    <property type="match status" value="1"/>
</dbReference>
<feature type="chain" id="PRO_5023849312" description="non-specific serine/threonine protein kinase" evidence="24">
    <location>
        <begin position="26"/>
        <end position="630"/>
    </location>
</feature>
<evidence type="ECO:0000256" key="20">
    <source>
        <dbReference type="ARBA" id="ARBA00047899"/>
    </source>
</evidence>
<dbReference type="EC" id="2.7.11.1" evidence="4"/>
<comment type="catalytic activity">
    <reaction evidence="20">
        <text>L-threonyl-[protein] + ATP = O-phospho-L-threonyl-[protein] + ADP + H(+)</text>
        <dbReference type="Rhea" id="RHEA:46608"/>
        <dbReference type="Rhea" id="RHEA-COMP:11060"/>
        <dbReference type="Rhea" id="RHEA-COMP:11605"/>
        <dbReference type="ChEBI" id="CHEBI:15378"/>
        <dbReference type="ChEBI" id="CHEBI:30013"/>
        <dbReference type="ChEBI" id="CHEBI:30616"/>
        <dbReference type="ChEBI" id="CHEBI:61977"/>
        <dbReference type="ChEBI" id="CHEBI:456216"/>
        <dbReference type="EC" id="2.7.11.1"/>
    </reaction>
</comment>